<dbReference type="PANTHER" id="PTHR35481:SF1">
    <property type="entry name" value="DNA-DIRECTED RNA POLYMERASE SUBUNIT ALPHA"/>
    <property type="match status" value="1"/>
</dbReference>
<evidence type="ECO:0000313" key="4">
    <source>
        <dbReference type="EMBL" id="KAF2306851.1"/>
    </source>
</evidence>
<dbReference type="EMBL" id="JAAGAX010000014">
    <property type="protein sequence ID" value="KAF2292433.1"/>
    <property type="molecule type" value="Genomic_DNA"/>
</dbReference>
<proteinExistence type="predicted"/>
<reference evidence="4 5" key="1">
    <citation type="journal article" date="2020" name="Mol. Plant">
        <title>The Chromosome-Based Rubber Tree Genome Provides New Insights into Spurge Genome Evolution and Rubber Biosynthesis.</title>
        <authorList>
            <person name="Liu J."/>
            <person name="Shi C."/>
            <person name="Shi C.C."/>
            <person name="Li W."/>
            <person name="Zhang Q.J."/>
            <person name="Zhang Y."/>
            <person name="Li K."/>
            <person name="Lu H.F."/>
            <person name="Shi C."/>
            <person name="Zhu S.T."/>
            <person name="Xiao Z.Y."/>
            <person name="Nan H."/>
            <person name="Yue Y."/>
            <person name="Zhu X.G."/>
            <person name="Wu Y."/>
            <person name="Hong X.N."/>
            <person name="Fan G.Y."/>
            <person name="Tong Y."/>
            <person name="Zhang D."/>
            <person name="Mao C.L."/>
            <person name="Liu Y.L."/>
            <person name="Hao S.J."/>
            <person name="Liu W.Q."/>
            <person name="Lv M.Q."/>
            <person name="Zhang H.B."/>
            <person name="Liu Y."/>
            <person name="Hu-Tang G.R."/>
            <person name="Wang J.P."/>
            <person name="Wang J.H."/>
            <person name="Sun Y.H."/>
            <person name="Ni S.B."/>
            <person name="Chen W.B."/>
            <person name="Zhang X.C."/>
            <person name="Jiao Y.N."/>
            <person name="Eichler E.E."/>
            <person name="Li G.H."/>
            <person name="Liu X."/>
            <person name="Gao L.Z."/>
        </authorList>
    </citation>
    <scope>NUCLEOTIDE SEQUENCE [LARGE SCALE GENOMIC DNA]</scope>
    <source>
        <strain evidence="5">cv. GT1</strain>
        <tissue evidence="4">Leaf</tissue>
    </source>
</reference>
<evidence type="ECO:0000259" key="2">
    <source>
        <dbReference type="Pfam" id="PF25475"/>
    </source>
</evidence>
<dbReference type="Proteomes" id="UP000467840">
    <property type="component" value="Chromosome 9"/>
</dbReference>
<dbReference type="InterPro" id="IPR057225">
    <property type="entry name" value="DUF7903"/>
</dbReference>
<feature type="region of interest" description="Disordered" evidence="1">
    <location>
        <begin position="1"/>
        <end position="23"/>
    </location>
</feature>
<feature type="domain" description="DUF7903" evidence="2">
    <location>
        <begin position="46"/>
        <end position="379"/>
    </location>
</feature>
<evidence type="ECO:0000313" key="3">
    <source>
        <dbReference type="EMBL" id="KAF2292433.1"/>
    </source>
</evidence>
<evidence type="ECO:0000256" key="1">
    <source>
        <dbReference type="SAM" id="MobiDB-lite"/>
    </source>
</evidence>
<dbReference type="EMBL" id="JAAGAX010000008">
    <property type="protein sequence ID" value="KAF2306851.1"/>
    <property type="molecule type" value="Genomic_DNA"/>
</dbReference>
<sequence length="533" mass="59795">MNSMAYIPPHKRHSKDKGRPSPTPELFVPLFKRNVGLRSQDSKIDMSGKIVYADRAISRWFVVGLSENDQFPSYIRLEPVSLESFERRLGEKPLTLVNSLVTGENNELKENYVRSPWVTIAENVQPDLLSSFKNLKNEMDSQGFEKVKPTLVARFGKNEVNLSMKEPSVRLGSVERNQVDETILRQLKRSIYTNIPSSYMENIIDGVVPKVGVDFEEEKDIYHIKLSDNTRPDSTVSCKCSVKADKKLLLYKVELNPVRQMVTDVLCLEKNLDLRLMLFTKRILSTPTDDEMKSIRDLVSSAVLDSDAKGGLRWPLGKTSFGNRYSVIGAWHTVTKAFRSQSLRLKVRHADRFDLRTGNGEVTREIYLKLKGIVSELQTSIALRALSSLPSQHFMHGESCKSLSKLADTAREELPSTMAAIRLSGMEISDLTLELSDLSHEIADGVNKSAQAVQAAESGIRQIAVSFHVAMIQERASLPIISLQPVVAGAAKKTSRAVGQATKTFMKSSHEGSLPQKMRIIMKLKGWTFKSHF</sequence>
<dbReference type="PANTHER" id="PTHR35481">
    <property type="entry name" value="DNA-DIRECTED RNA POLYMERASE SUBUNIT ALPHA"/>
    <property type="match status" value="1"/>
</dbReference>
<dbReference type="Pfam" id="PF25475">
    <property type="entry name" value="DUF7903"/>
    <property type="match status" value="1"/>
</dbReference>
<comment type="caution">
    <text evidence="4">The sequence shown here is derived from an EMBL/GenBank/DDBJ whole genome shotgun (WGS) entry which is preliminary data.</text>
</comment>
<dbReference type="Proteomes" id="UP000467840">
    <property type="component" value="Chromosome 13"/>
</dbReference>
<organism evidence="4 5">
    <name type="scientific">Hevea brasiliensis</name>
    <name type="common">Para rubber tree</name>
    <name type="synonym">Siphonia brasiliensis</name>
    <dbReference type="NCBI Taxonomy" id="3981"/>
    <lineage>
        <taxon>Eukaryota</taxon>
        <taxon>Viridiplantae</taxon>
        <taxon>Streptophyta</taxon>
        <taxon>Embryophyta</taxon>
        <taxon>Tracheophyta</taxon>
        <taxon>Spermatophyta</taxon>
        <taxon>Magnoliopsida</taxon>
        <taxon>eudicotyledons</taxon>
        <taxon>Gunneridae</taxon>
        <taxon>Pentapetalae</taxon>
        <taxon>rosids</taxon>
        <taxon>fabids</taxon>
        <taxon>Malpighiales</taxon>
        <taxon>Euphorbiaceae</taxon>
        <taxon>Crotonoideae</taxon>
        <taxon>Micrandreae</taxon>
        <taxon>Hevea</taxon>
    </lineage>
</organism>
<gene>
    <name evidence="4" type="ORF">GH714_022017</name>
    <name evidence="3" type="ORF">GH714_022721</name>
</gene>
<keyword evidence="5" id="KW-1185">Reference proteome</keyword>
<protein>
    <recommendedName>
        <fullName evidence="2">DUF7903 domain-containing protein</fullName>
    </recommendedName>
</protein>
<evidence type="ECO:0000313" key="5">
    <source>
        <dbReference type="Proteomes" id="UP000467840"/>
    </source>
</evidence>
<dbReference type="AlphaFoldDB" id="A0A6A6LZI9"/>
<name>A0A6A6LZI9_HEVBR</name>
<accession>A0A6A6LZI9</accession>